<protein>
    <recommendedName>
        <fullName evidence="3">FYVE-type domain-containing protein</fullName>
    </recommendedName>
</protein>
<dbReference type="Proteomes" id="UP001259832">
    <property type="component" value="Unassembled WGS sequence"/>
</dbReference>
<keyword evidence="2" id="KW-1185">Reference proteome</keyword>
<proteinExistence type="predicted"/>
<organism evidence="1 2">
    <name type="scientific">Phytophthora citrophthora</name>
    <dbReference type="NCBI Taxonomy" id="4793"/>
    <lineage>
        <taxon>Eukaryota</taxon>
        <taxon>Sar</taxon>
        <taxon>Stramenopiles</taxon>
        <taxon>Oomycota</taxon>
        <taxon>Peronosporomycetes</taxon>
        <taxon>Peronosporales</taxon>
        <taxon>Peronosporaceae</taxon>
        <taxon>Phytophthora</taxon>
    </lineage>
</organism>
<dbReference type="InterPro" id="IPR052727">
    <property type="entry name" value="Rab4/Rab5_effector"/>
</dbReference>
<accession>A0AAD9GMD0</accession>
<reference evidence="1" key="1">
    <citation type="submission" date="2023-08" db="EMBL/GenBank/DDBJ databases">
        <title>Reference Genome Resource for the Citrus Pathogen Phytophthora citrophthora.</title>
        <authorList>
            <person name="Moller H."/>
            <person name="Coetzee B."/>
            <person name="Rose L.J."/>
            <person name="Van Niekerk J.M."/>
        </authorList>
    </citation>
    <scope>NUCLEOTIDE SEQUENCE</scope>
    <source>
        <strain evidence="1">STE-U-9442</strain>
    </source>
</reference>
<dbReference type="EMBL" id="JASMQC010000013">
    <property type="protein sequence ID" value="KAK1940788.1"/>
    <property type="molecule type" value="Genomic_DNA"/>
</dbReference>
<evidence type="ECO:0008006" key="3">
    <source>
        <dbReference type="Google" id="ProtNLM"/>
    </source>
</evidence>
<dbReference type="AlphaFoldDB" id="A0AAD9GMD0"/>
<evidence type="ECO:0000313" key="1">
    <source>
        <dbReference type="EMBL" id="KAK1940788.1"/>
    </source>
</evidence>
<dbReference type="Gene3D" id="3.30.530.20">
    <property type="match status" value="1"/>
</dbReference>
<sequence>MVKDRFLTSPFGDLALTTGDANNLLDIVNTIVHSSLERYENFWTVEKAKVDTSKWKLLKSKDNSHVFLEQQLQRNSATSRSVDSVTELPSLLSVGNTSGSLDDVMLGVVNPTLESMRIKASYVNDLSAAAVLSNVVNPTPTDPFNSVVVKWMELDIPFQATGLVQNRDYVYVESTGLTETFDGERIGFHVLHSVNFPQTHDLPSRVRANMSVCAFFRQVRPNLVSIYATGVLDPVGNDRVRRLVVSNMASAMLSSLKYAHCGQMKKLTWALDSAYSRSKVVGAPDPERICVTCRKAVSRRVGEFAKGGDSCRLCFGLVCNTCKLQRKISFVGPDLRLAQRKVNFCAVCLNESLKQGACGAARRQIRSDIRASKVSRKISRFSDLSTVSSDEPQREEEPRVSYGFVIF</sequence>
<dbReference type="PANTHER" id="PTHR13510:SF44">
    <property type="entry name" value="RABENOSYN-5"/>
    <property type="match status" value="1"/>
</dbReference>
<comment type="caution">
    <text evidence="1">The sequence shown here is derived from an EMBL/GenBank/DDBJ whole genome shotgun (WGS) entry which is preliminary data.</text>
</comment>
<gene>
    <name evidence="1" type="ORF">P3T76_007494</name>
</gene>
<name>A0AAD9GMD0_9STRA</name>
<evidence type="ECO:0000313" key="2">
    <source>
        <dbReference type="Proteomes" id="UP001259832"/>
    </source>
</evidence>
<dbReference type="InterPro" id="IPR023393">
    <property type="entry name" value="START-like_dom_sf"/>
</dbReference>
<dbReference type="PANTHER" id="PTHR13510">
    <property type="entry name" value="FYVE-FINGER-CONTAINING RAB5 EFFECTOR PROTEIN RABENOSYN-5-RELATED"/>
    <property type="match status" value="1"/>
</dbReference>